<protein>
    <submittedName>
        <fullName evidence="10">Amino acid permease</fullName>
    </submittedName>
</protein>
<feature type="transmembrane region" description="Helical" evidence="9">
    <location>
        <begin position="29"/>
        <end position="48"/>
    </location>
</feature>
<feature type="transmembrane region" description="Helical" evidence="9">
    <location>
        <begin position="275"/>
        <end position="297"/>
    </location>
</feature>
<comment type="caution">
    <text evidence="10">The sequence shown here is derived from an EMBL/GenBank/DDBJ whole genome shotgun (WGS) entry which is preliminary data.</text>
</comment>
<feature type="transmembrane region" description="Helical" evidence="9">
    <location>
        <begin position="383"/>
        <end position="407"/>
    </location>
</feature>
<feature type="transmembrane region" description="Helical" evidence="9">
    <location>
        <begin position="102"/>
        <end position="121"/>
    </location>
</feature>
<dbReference type="EMBL" id="JABAFZ010000002">
    <property type="protein sequence ID" value="NME88519.1"/>
    <property type="molecule type" value="Genomic_DNA"/>
</dbReference>
<keyword evidence="6 9" id="KW-1133">Transmembrane helix</keyword>
<name>A0AB36CIH0_9CORY</name>
<feature type="region of interest" description="Disordered" evidence="8">
    <location>
        <begin position="1"/>
        <end position="20"/>
    </location>
</feature>
<feature type="transmembrane region" description="Helical" evidence="9">
    <location>
        <begin position="54"/>
        <end position="76"/>
    </location>
</feature>
<evidence type="ECO:0000256" key="2">
    <source>
        <dbReference type="ARBA" id="ARBA00022448"/>
    </source>
</evidence>
<feature type="transmembrane region" description="Helical" evidence="9">
    <location>
        <begin position="133"/>
        <end position="151"/>
    </location>
</feature>
<feature type="transmembrane region" description="Helical" evidence="9">
    <location>
        <begin position="163"/>
        <end position="181"/>
    </location>
</feature>
<dbReference type="PANTHER" id="PTHR32195">
    <property type="entry name" value="OS07G0662800 PROTEIN"/>
    <property type="match status" value="1"/>
</dbReference>
<dbReference type="Pfam" id="PF03222">
    <property type="entry name" value="Trp_Tyr_perm"/>
    <property type="match status" value="1"/>
</dbReference>
<keyword evidence="5 9" id="KW-0812">Transmembrane</keyword>
<dbReference type="PANTHER" id="PTHR32195:SF26">
    <property type="entry name" value="TRYPTOPHAN OR TYROSINE TRANSPORTER PROTEIN"/>
    <property type="match status" value="1"/>
</dbReference>
<organism evidence="10 11">
    <name type="scientific">Corynebacterium stationis</name>
    <dbReference type="NCBI Taxonomy" id="1705"/>
    <lineage>
        <taxon>Bacteria</taxon>
        <taxon>Bacillati</taxon>
        <taxon>Actinomycetota</taxon>
        <taxon>Actinomycetes</taxon>
        <taxon>Mycobacteriales</taxon>
        <taxon>Corynebacteriaceae</taxon>
        <taxon>Corynebacterium</taxon>
    </lineage>
</organism>
<evidence type="ECO:0000256" key="6">
    <source>
        <dbReference type="ARBA" id="ARBA00022989"/>
    </source>
</evidence>
<gene>
    <name evidence="10" type="ORF">HF853_02250</name>
</gene>
<feature type="transmembrane region" description="Helical" evidence="9">
    <location>
        <begin position="235"/>
        <end position="255"/>
    </location>
</feature>
<reference evidence="10 11" key="1">
    <citation type="submission" date="2020-04" db="EMBL/GenBank/DDBJ databases">
        <authorList>
            <person name="Hitch T.C.A."/>
            <person name="Wylensek D."/>
            <person name="Clavel T."/>
        </authorList>
    </citation>
    <scope>NUCLEOTIDE SEQUENCE [LARGE SCALE GENOMIC DNA]</scope>
    <source>
        <strain evidence="10 11">BL-383-APC-3D</strain>
    </source>
</reference>
<accession>A0AB36CIH0</accession>
<dbReference type="GO" id="GO:0005886">
    <property type="term" value="C:plasma membrane"/>
    <property type="evidence" value="ECO:0007669"/>
    <property type="project" value="UniProtKB-SubCell"/>
</dbReference>
<feature type="transmembrane region" description="Helical" evidence="9">
    <location>
        <begin position="193"/>
        <end position="215"/>
    </location>
</feature>
<dbReference type="Proteomes" id="UP000544551">
    <property type="component" value="Unassembled WGS sequence"/>
</dbReference>
<evidence type="ECO:0000256" key="7">
    <source>
        <dbReference type="ARBA" id="ARBA00023136"/>
    </source>
</evidence>
<evidence type="ECO:0000256" key="1">
    <source>
        <dbReference type="ARBA" id="ARBA00004429"/>
    </source>
</evidence>
<feature type="transmembrane region" description="Helical" evidence="9">
    <location>
        <begin position="318"/>
        <end position="338"/>
    </location>
</feature>
<keyword evidence="2" id="KW-0813">Transport</keyword>
<evidence type="ECO:0000256" key="9">
    <source>
        <dbReference type="SAM" id="Phobius"/>
    </source>
</evidence>
<evidence type="ECO:0000313" key="11">
    <source>
        <dbReference type="Proteomes" id="UP000544551"/>
    </source>
</evidence>
<dbReference type="Gene3D" id="1.20.1740.10">
    <property type="entry name" value="Amino acid/polyamine transporter I"/>
    <property type="match status" value="1"/>
</dbReference>
<comment type="subcellular location">
    <subcellularLocation>
        <location evidence="1">Cell inner membrane</location>
        <topology evidence="1">Multi-pass membrane protein</topology>
    </subcellularLocation>
</comment>
<dbReference type="AlphaFoldDB" id="A0AB36CIH0"/>
<evidence type="ECO:0000313" key="10">
    <source>
        <dbReference type="EMBL" id="NME88519.1"/>
    </source>
</evidence>
<keyword evidence="7 9" id="KW-0472">Membrane</keyword>
<evidence type="ECO:0000256" key="5">
    <source>
        <dbReference type="ARBA" id="ARBA00022692"/>
    </source>
</evidence>
<sequence>MNSNNIKFDESINPSKETESESRITPWQAVALIFGTNIGAGILSLPYAGRNGGFLALFIALAIAGILTTLSMMYVAEVSLRTNKPLQLSGLAEQYLGHWGRWLVFAAIAVNGTGALIGYAAGSGELLDNLLGIPPTIGTLLFFALGTFIMYKGLEATGVAEAVITIAMAAIVVILVMWTFIGPGIEFENLWILRPYFIIPIMNLAVFTFMAQYVVPELARGMRDNHSDKIVPTIIGGMVATGITLAAVPFAALGLLGTNVSEVVTVSWGEELGPIAYYLANLFALFAMMTSFLAIGYTTMRNVLDIFHWPQHGWQRGVAVAMTVGLPLIITFAGFGGFVSALSYAGGIAGVVMSIIPVMLLHASRKYGDRNPEWSLGWTAHPILQATIIIVYGLAFLYSIGSIFGIVPAGWA</sequence>
<evidence type="ECO:0000256" key="8">
    <source>
        <dbReference type="SAM" id="MobiDB-lite"/>
    </source>
</evidence>
<dbReference type="GO" id="GO:0003333">
    <property type="term" value="P:amino acid transmembrane transport"/>
    <property type="evidence" value="ECO:0007669"/>
    <property type="project" value="InterPro"/>
</dbReference>
<keyword evidence="3" id="KW-1003">Cell membrane</keyword>
<keyword evidence="4" id="KW-0997">Cell inner membrane</keyword>
<dbReference type="InterPro" id="IPR018227">
    <property type="entry name" value="Amino_acid_transport_2"/>
</dbReference>
<evidence type="ECO:0000256" key="3">
    <source>
        <dbReference type="ARBA" id="ARBA00022475"/>
    </source>
</evidence>
<evidence type="ECO:0000256" key="4">
    <source>
        <dbReference type="ARBA" id="ARBA00022519"/>
    </source>
</evidence>
<proteinExistence type="predicted"/>
<feature type="transmembrane region" description="Helical" evidence="9">
    <location>
        <begin position="344"/>
        <end position="363"/>
    </location>
</feature>